<dbReference type="SUPFAM" id="SSF51905">
    <property type="entry name" value="FAD/NAD(P)-binding domain"/>
    <property type="match status" value="2"/>
</dbReference>
<dbReference type="AlphaFoldDB" id="A0A1H0FY39"/>
<evidence type="ECO:0000256" key="12">
    <source>
        <dbReference type="ARBA" id="ARBA00032493"/>
    </source>
</evidence>
<dbReference type="Proteomes" id="UP000198860">
    <property type="component" value="Unassembled WGS sequence"/>
</dbReference>
<evidence type="ECO:0000256" key="1">
    <source>
        <dbReference type="ARBA" id="ARBA00001974"/>
    </source>
</evidence>
<sequence length="445" mass="50461">MNTEKQIFDVIGIGLGPFNLGMAALLDSVEDVSAVFLEKEEEFQWHPHLLMEGTTLQVPFFADLVSMADVTNKHSFLNYLQEHNRLYNFYFLEKFHIPRKEYNHYCRWVSDRLDSLRFGKEVIHVTTADLGGKTLYQVTAHDSSTGEEHTYTAENIVMGIGTEPRFPEALQDALGESVFHTSEYLKRKPLCDLSKSVAVIGSGQSAAEVFLDVAKHQEETGGSLQWYTRSHGFFPMEYSKLGLEYFSPDYIDFFYELPQWKKDQLLHKQDLLYKGISAETIAAIYDHLYERTVGNADPSIHLQAMTEVTSIEQKESHLSLKGYQKVTEEPVEMEADLVILGTGYQPRVPAFFSSIKDSIIWDEQGRFAVNKGYDLAADLKADGHIFIQNGELHTHGVGASDLGLGAHRNAVIINRIAKRDVYSIQEKNVFQTFGTKKTLVTQHQS</sequence>
<evidence type="ECO:0000256" key="10">
    <source>
        <dbReference type="ARBA" id="ARBA00029939"/>
    </source>
</evidence>
<organism evidence="15 16">
    <name type="scientific">Halobacillus aidingensis</name>
    <dbReference type="NCBI Taxonomy" id="240303"/>
    <lineage>
        <taxon>Bacteria</taxon>
        <taxon>Bacillati</taxon>
        <taxon>Bacillota</taxon>
        <taxon>Bacilli</taxon>
        <taxon>Bacillales</taxon>
        <taxon>Bacillaceae</taxon>
        <taxon>Halobacillus</taxon>
    </lineage>
</organism>
<keyword evidence="16" id="KW-1185">Reference proteome</keyword>
<evidence type="ECO:0000256" key="2">
    <source>
        <dbReference type="ARBA" id="ARBA00004924"/>
    </source>
</evidence>
<dbReference type="RefSeq" id="WP_089650937.1">
    <property type="nucleotide sequence ID" value="NZ_FNIZ01000002.1"/>
</dbReference>
<dbReference type="PANTHER" id="PTHR42802:SF1">
    <property type="entry name" value="L-ORNITHINE N(5)-MONOOXYGENASE"/>
    <property type="match status" value="1"/>
</dbReference>
<evidence type="ECO:0000256" key="7">
    <source>
        <dbReference type="ARBA" id="ARBA00022827"/>
    </source>
</evidence>
<evidence type="ECO:0000313" key="16">
    <source>
        <dbReference type="Proteomes" id="UP000198860"/>
    </source>
</evidence>
<proteinExistence type="inferred from homology"/>
<dbReference type="EMBL" id="FNIZ01000002">
    <property type="protein sequence ID" value="SDN99576.1"/>
    <property type="molecule type" value="Genomic_DNA"/>
</dbReference>
<evidence type="ECO:0000256" key="9">
    <source>
        <dbReference type="ARBA" id="ARBA00023002"/>
    </source>
</evidence>
<accession>A0A1H0FY39</accession>
<keyword evidence="7" id="KW-0274">FAD</keyword>
<evidence type="ECO:0000256" key="8">
    <source>
        <dbReference type="ARBA" id="ARBA00022857"/>
    </source>
</evidence>
<dbReference type="InterPro" id="IPR025700">
    <property type="entry name" value="Lys/Orn_oxygenase"/>
</dbReference>
<dbReference type="Pfam" id="PF13434">
    <property type="entry name" value="Lys_Orn_oxgnase"/>
    <property type="match status" value="1"/>
</dbReference>
<dbReference type="STRING" id="240303.SAMN05421677_102159"/>
<evidence type="ECO:0000256" key="4">
    <source>
        <dbReference type="ARBA" id="ARBA00013076"/>
    </source>
</evidence>
<dbReference type="OrthoDB" id="7527071at2"/>
<evidence type="ECO:0000256" key="13">
    <source>
        <dbReference type="ARBA" id="ARBA00032738"/>
    </source>
</evidence>
<evidence type="ECO:0000313" key="15">
    <source>
        <dbReference type="EMBL" id="SDN99576.1"/>
    </source>
</evidence>
<keyword evidence="9" id="KW-0560">Oxidoreductase</keyword>
<evidence type="ECO:0000256" key="5">
    <source>
        <dbReference type="ARBA" id="ARBA00016406"/>
    </source>
</evidence>
<gene>
    <name evidence="15" type="ORF">SAMN05421677_102159</name>
</gene>
<dbReference type="Gene3D" id="3.50.50.60">
    <property type="entry name" value="FAD/NAD(P)-binding domain"/>
    <property type="match status" value="1"/>
</dbReference>
<reference evidence="16" key="1">
    <citation type="submission" date="2016-10" db="EMBL/GenBank/DDBJ databases">
        <authorList>
            <person name="Varghese N."/>
            <person name="Submissions S."/>
        </authorList>
    </citation>
    <scope>NUCLEOTIDE SEQUENCE [LARGE SCALE GENOMIC DNA]</scope>
    <source>
        <strain evidence="16">CGMCC 1.3703</strain>
    </source>
</reference>
<comment type="similarity">
    <text evidence="3">Belongs to the lysine N(6)-hydroxylase/L-ornithine N(5)-oxygenase family.</text>
</comment>
<comment type="pathway">
    <text evidence="2">Siderophore biosynthesis.</text>
</comment>
<dbReference type="PANTHER" id="PTHR42802">
    <property type="entry name" value="MONOOXYGENASE"/>
    <property type="match status" value="1"/>
</dbReference>
<evidence type="ECO:0000256" key="11">
    <source>
        <dbReference type="ARBA" id="ARBA00031158"/>
    </source>
</evidence>
<keyword evidence="8" id="KW-0521">NADP</keyword>
<dbReference type="InterPro" id="IPR036188">
    <property type="entry name" value="FAD/NAD-bd_sf"/>
</dbReference>
<comment type="catalytic activity">
    <reaction evidence="14">
        <text>L-lysine + NADPH + O2 = N(6)-hydroxy-L-lysine + NADP(+) + H2O</text>
        <dbReference type="Rhea" id="RHEA:23228"/>
        <dbReference type="ChEBI" id="CHEBI:15377"/>
        <dbReference type="ChEBI" id="CHEBI:15379"/>
        <dbReference type="ChEBI" id="CHEBI:32551"/>
        <dbReference type="ChEBI" id="CHEBI:57783"/>
        <dbReference type="ChEBI" id="CHEBI:57820"/>
        <dbReference type="ChEBI" id="CHEBI:58349"/>
        <dbReference type="EC" id="1.14.13.59"/>
    </reaction>
</comment>
<evidence type="ECO:0000256" key="14">
    <source>
        <dbReference type="ARBA" id="ARBA00048407"/>
    </source>
</evidence>
<name>A0A1H0FY39_HALAD</name>
<dbReference type="EC" id="1.14.13.59" evidence="4"/>
<comment type="cofactor">
    <cofactor evidence="1">
        <name>FAD</name>
        <dbReference type="ChEBI" id="CHEBI:57692"/>
    </cofactor>
</comment>
<evidence type="ECO:0000256" key="6">
    <source>
        <dbReference type="ARBA" id="ARBA00022630"/>
    </source>
</evidence>
<evidence type="ECO:0000256" key="3">
    <source>
        <dbReference type="ARBA" id="ARBA00007588"/>
    </source>
</evidence>
<keyword evidence="6" id="KW-0285">Flavoprotein</keyword>
<protein>
    <recommendedName>
        <fullName evidence="5">L-lysine N6-monooxygenase MbtG</fullName>
        <ecNumber evidence="4">1.14.13.59</ecNumber>
    </recommendedName>
    <alternativeName>
        <fullName evidence="13">Lysine 6-N-hydroxylase</fullName>
    </alternativeName>
    <alternativeName>
        <fullName evidence="12">Lysine N6-hydroxylase</fullName>
    </alternativeName>
    <alternativeName>
        <fullName evidence="10">Lysine-N-oxygenase</fullName>
    </alternativeName>
    <alternativeName>
        <fullName evidence="11">Mycobactin synthase protein G</fullName>
    </alternativeName>
</protein>
<dbReference type="GO" id="GO:0047091">
    <property type="term" value="F:L-lysine 6-monooxygenase (NADPH) activity"/>
    <property type="evidence" value="ECO:0007669"/>
    <property type="project" value="UniProtKB-EC"/>
</dbReference>